<dbReference type="PROSITE" id="PS00379">
    <property type="entry name" value="CDP_ALCOHOL_P_TRANSF"/>
    <property type="match status" value="1"/>
</dbReference>
<dbReference type="PANTHER" id="PTHR14269">
    <property type="entry name" value="CDP-DIACYLGLYCEROL--GLYCEROL-3-PHOSPHATE 3-PHOSPHATIDYLTRANSFERASE-RELATED"/>
    <property type="match status" value="1"/>
</dbReference>
<evidence type="ECO:0000256" key="3">
    <source>
        <dbReference type="ARBA" id="ARBA00005042"/>
    </source>
</evidence>
<feature type="transmembrane region" description="Helical" evidence="18">
    <location>
        <begin position="45"/>
        <end position="68"/>
    </location>
</feature>
<evidence type="ECO:0000256" key="16">
    <source>
        <dbReference type="ARBA" id="ARBA00048586"/>
    </source>
</evidence>
<proteinExistence type="inferred from homology"/>
<dbReference type="InterPro" id="IPR043130">
    <property type="entry name" value="CDP-OH_PTrfase_TM_dom"/>
</dbReference>
<dbReference type="AlphaFoldDB" id="A0A9D1NBB7"/>
<dbReference type="EMBL" id="DVOH01000017">
    <property type="protein sequence ID" value="HIU99968.1"/>
    <property type="molecule type" value="Genomic_DNA"/>
</dbReference>
<comment type="caution">
    <text evidence="19">The sequence shown here is derived from an EMBL/GenBank/DDBJ whole genome shotgun (WGS) entry which is preliminary data.</text>
</comment>
<evidence type="ECO:0000256" key="9">
    <source>
        <dbReference type="ARBA" id="ARBA00022692"/>
    </source>
</evidence>
<gene>
    <name evidence="19" type="ORF">IAB14_02500</name>
</gene>
<keyword evidence="7" id="KW-0444">Lipid biosynthesis</keyword>
<dbReference type="Pfam" id="PF01066">
    <property type="entry name" value="CDP-OH_P_transf"/>
    <property type="match status" value="1"/>
</dbReference>
<evidence type="ECO:0000313" key="19">
    <source>
        <dbReference type="EMBL" id="HIU99968.1"/>
    </source>
</evidence>
<dbReference type="PANTHER" id="PTHR14269:SF62">
    <property type="entry name" value="CDP-DIACYLGLYCEROL--GLYCEROL-3-PHOSPHATE 3-PHOSPHATIDYLTRANSFERASE 1, CHLOROPLASTIC"/>
    <property type="match status" value="1"/>
</dbReference>
<dbReference type="GO" id="GO:0046474">
    <property type="term" value="P:glycerophospholipid biosynthetic process"/>
    <property type="evidence" value="ECO:0007669"/>
    <property type="project" value="TreeGrafter"/>
</dbReference>
<evidence type="ECO:0000256" key="14">
    <source>
        <dbReference type="ARBA" id="ARBA00023264"/>
    </source>
</evidence>
<evidence type="ECO:0000256" key="6">
    <source>
        <dbReference type="ARBA" id="ARBA00014944"/>
    </source>
</evidence>
<keyword evidence="8 17" id="KW-0808">Transferase</keyword>
<evidence type="ECO:0000256" key="18">
    <source>
        <dbReference type="SAM" id="Phobius"/>
    </source>
</evidence>
<feature type="transmembrane region" description="Helical" evidence="18">
    <location>
        <begin position="167"/>
        <end position="185"/>
    </location>
</feature>
<comment type="subcellular location">
    <subcellularLocation>
        <location evidence="2">Membrane</location>
        <topology evidence="2">Multi-pass membrane protein</topology>
    </subcellularLocation>
</comment>
<evidence type="ECO:0000313" key="20">
    <source>
        <dbReference type="Proteomes" id="UP000886891"/>
    </source>
</evidence>
<evidence type="ECO:0000256" key="5">
    <source>
        <dbReference type="ARBA" id="ARBA00013170"/>
    </source>
</evidence>
<feature type="transmembrane region" description="Helical" evidence="18">
    <location>
        <begin position="88"/>
        <end position="113"/>
    </location>
</feature>
<keyword evidence="14" id="KW-1208">Phospholipid metabolism</keyword>
<dbReference type="InterPro" id="IPR050324">
    <property type="entry name" value="CDP-alcohol_PTase-I"/>
</dbReference>
<evidence type="ECO:0000256" key="15">
    <source>
        <dbReference type="ARBA" id="ARBA00033018"/>
    </source>
</evidence>
<keyword evidence="10 18" id="KW-1133">Transmembrane helix</keyword>
<dbReference type="GO" id="GO:0008444">
    <property type="term" value="F:CDP-diacylglycerol-glycerol-3-phosphate 3-phosphatidyltransferase activity"/>
    <property type="evidence" value="ECO:0007669"/>
    <property type="project" value="UniProtKB-EC"/>
</dbReference>
<evidence type="ECO:0000256" key="10">
    <source>
        <dbReference type="ARBA" id="ARBA00022989"/>
    </source>
</evidence>
<keyword evidence="12 18" id="KW-0472">Membrane</keyword>
<evidence type="ECO:0000256" key="4">
    <source>
        <dbReference type="ARBA" id="ARBA00010441"/>
    </source>
</evidence>
<dbReference type="PIRSF" id="PIRSF000847">
    <property type="entry name" value="Phos_ph_gly_syn"/>
    <property type="match status" value="1"/>
</dbReference>
<comment type="pathway">
    <text evidence="3">Phospholipid metabolism; phosphatidylglycerol biosynthesis; phosphatidylglycerol from CDP-diacylglycerol: step 1/2.</text>
</comment>
<evidence type="ECO:0000256" key="1">
    <source>
        <dbReference type="ARBA" id="ARBA00003973"/>
    </source>
</evidence>
<comment type="catalytic activity">
    <reaction evidence="16">
        <text>a CDP-1,2-diacyl-sn-glycerol + sn-glycerol 3-phosphate = a 1,2-diacyl-sn-glycero-3-phospho-(1'-sn-glycero-3'-phosphate) + CMP + H(+)</text>
        <dbReference type="Rhea" id="RHEA:12593"/>
        <dbReference type="ChEBI" id="CHEBI:15378"/>
        <dbReference type="ChEBI" id="CHEBI:57597"/>
        <dbReference type="ChEBI" id="CHEBI:58332"/>
        <dbReference type="ChEBI" id="CHEBI:60110"/>
        <dbReference type="ChEBI" id="CHEBI:60377"/>
        <dbReference type="EC" id="2.7.8.5"/>
    </reaction>
</comment>
<dbReference type="GO" id="GO:0016020">
    <property type="term" value="C:membrane"/>
    <property type="evidence" value="ECO:0007669"/>
    <property type="project" value="UniProtKB-SubCell"/>
</dbReference>
<accession>A0A9D1NBB7</accession>
<dbReference type="Gene3D" id="1.20.120.1760">
    <property type="match status" value="1"/>
</dbReference>
<reference evidence="19" key="2">
    <citation type="journal article" date="2021" name="PeerJ">
        <title>Extensive microbial diversity within the chicken gut microbiome revealed by metagenomics and culture.</title>
        <authorList>
            <person name="Gilroy R."/>
            <person name="Ravi A."/>
            <person name="Getino M."/>
            <person name="Pursley I."/>
            <person name="Horton D.L."/>
            <person name="Alikhan N.F."/>
            <person name="Baker D."/>
            <person name="Gharbi K."/>
            <person name="Hall N."/>
            <person name="Watson M."/>
            <person name="Adriaenssens E.M."/>
            <person name="Foster-Nyarko E."/>
            <person name="Jarju S."/>
            <person name="Secka A."/>
            <person name="Antonio M."/>
            <person name="Oren A."/>
            <person name="Chaudhuri R.R."/>
            <person name="La Ragione R."/>
            <person name="Hildebrand F."/>
            <person name="Pallen M.J."/>
        </authorList>
    </citation>
    <scope>NUCLEOTIDE SEQUENCE</scope>
    <source>
        <strain evidence="19">23406</strain>
    </source>
</reference>
<dbReference type="Proteomes" id="UP000886891">
    <property type="component" value="Unassembled WGS sequence"/>
</dbReference>
<dbReference type="InterPro" id="IPR000462">
    <property type="entry name" value="CDP-OH_P_trans"/>
</dbReference>
<keyword evidence="9 18" id="KW-0812">Transmembrane</keyword>
<sequence length="224" mass="25179">MRKEDLKNQIFTVPNFLTFLRFLSVPFFMWCTLDPSTYLQVGPYRLPVVGLIIMAAAAATDLFDGFIARRFNQGSDLGIMLDPFADKLMHVMAILSLTIIGYIHWAFIVAIALKELTMIVGGFFMANHSRLIQANMMGKVASFTLSIAVFMSYFHPFFADKAFYADWIVIGIGVVLTYAAFFNYLGQALRIIKAIFASKRNGTTVAHELGESEEEQPDQSSEQK</sequence>
<evidence type="ECO:0000256" key="8">
    <source>
        <dbReference type="ARBA" id="ARBA00022679"/>
    </source>
</evidence>
<keyword evidence="11" id="KW-0443">Lipid metabolism</keyword>
<reference evidence="19" key="1">
    <citation type="submission" date="2020-10" db="EMBL/GenBank/DDBJ databases">
        <authorList>
            <person name="Gilroy R."/>
        </authorList>
    </citation>
    <scope>NUCLEOTIDE SEQUENCE</scope>
    <source>
        <strain evidence="19">23406</strain>
    </source>
</reference>
<evidence type="ECO:0000256" key="7">
    <source>
        <dbReference type="ARBA" id="ARBA00022516"/>
    </source>
</evidence>
<feature type="transmembrane region" description="Helical" evidence="18">
    <location>
        <begin position="134"/>
        <end position="155"/>
    </location>
</feature>
<name>A0A9D1NBB7_9FIRM</name>
<comment type="similarity">
    <text evidence="4 17">Belongs to the CDP-alcohol phosphatidyltransferase class-I family.</text>
</comment>
<evidence type="ECO:0000256" key="13">
    <source>
        <dbReference type="ARBA" id="ARBA00023209"/>
    </source>
</evidence>
<organism evidence="19 20">
    <name type="scientific">Candidatus Stercoripulliclostridium merdipullorum</name>
    <dbReference type="NCBI Taxonomy" id="2840952"/>
    <lineage>
        <taxon>Bacteria</taxon>
        <taxon>Bacillati</taxon>
        <taxon>Bacillota</taxon>
        <taxon>Clostridia</taxon>
        <taxon>Eubacteriales</taxon>
        <taxon>Candidatus Stercoripulliclostridium</taxon>
    </lineage>
</organism>
<protein>
    <recommendedName>
        <fullName evidence="6">CDP-diacylglycerol--glycerol-3-phosphate 3-phosphatidyltransferase</fullName>
        <ecNumber evidence="5">2.7.8.5</ecNumber>
    </recommendedName>
    <alternativeName>
        <fullName evidence="15">Phosphatidylglycerophosphate synthase</fullName>
    </alternativeName>
</protein>
<evidence type="ECO:0000256" key="17">
    <source>
        <dbReference type="RuleBase" id="RU003750"/>
    </source>
</evidence>
<evidence type="ECO:0000256" key="12">
    <source>
        <dbReference type="ARBA" id="ARBA00023136"/>
    </source>
</evidence>
<keyword evidence="13" id="KW-0594">Phospholipid biosynthesis</keyword>
<dbReference type="EC" id="2.7.8.5" evidence="5"/>
<comment type="function">
    <text evidence="1">This protein catalyzes the committed step to the synthesis of the acidic phospholipids.</text>
</comment>
<evidence type="ECO:0000256" key="2">
    <source>
        <dbReference type="ARBA" id="ARBA00004141"/>
    </source>
</evidence>
<evidence type="ECO:0000256" key="11">
    <source>
        <dbReference type="ARBA" id="ARBA00023098"/>
    </source>
</evidence>
<dbReference type="InterPro" id="IPR004570">
    <property type="entry name" value="Phosphatidylglycerol_P_synth"/>
</dbReference>
<dbReference type="InterPro" id="IPR048254">
    <property type="entry name" value="CDP_ALCOHOL_P_TRANSF_CS"/>
</dbReference>